<evidence type="ECO:0000313" key="2">
    <source>
        <dbReference type="EMBL" id="MBC9976802.1"/>
    </source>
</evidence>
<keyword evidence="1" id="KW-0472">Membrane</keyword>
<organism evidence="2 3">
    <name type="scientific">Bradyrhizobium campsiandrae</name>
    <dbReference type="NCBI Taxonomy" id="1729892"/>
    <lineage>
        <taxon>Bacteria</taxon>
        <taxon>Pseudomonadati</taxon>
        <taxon>Pseudomonadota</taxon>
        <taxon>Alphaproteobacteria</taxon>
        <taxon>Hyphomicrobiales</taxon>
        <taxon>Nitrobacteraceae</taxon>
        <taxon>Bradyrhizobium</taxon>
    </lineage>
</organism>
<proteinExistence type="predicted"/>
<protein>
    <submittedName>
        <fullName evidence="2">Uncharacterized protein</fullName>
    </submittedName>
</protein>
<feature type="transmembrane region" description="Helical" evidence="1">
    <location>
        <begin position="49"/>
        <end position="70"/>
    </location>
</feature>
<keyword evidence="1" id="KW-0812">Transmembrane</keyword>
<accession>A0ABR7U048</accession>
<feature type="transmembrane region" description="Helical" evidence="1">
    <location>
        <begin position="12"/>
        <end position="29"/>
    </location>
</feature>
<dbReference type="RefSeq" id="WP_188149072.1">
    <property type="nucleotide sequence ID" value="NZ_JAANIH010000125.1"/>
</dbReference>
<reference evidence="2 3" key="1">
    <citation type="journal article" date="2020" name="Arch. Microbiol.">
        <title>Bradyrhizobium campsiandrae sp. nov., a nitrogen-fixing bacterial strain isolated from a native leguminous tree from the Amazon adapted to flooded conditions.</title>
        <authorList>
            <person name="Cabral Michel D."/>
            <person name="Martins da Costa E."/>
            <person name="Azarias Guimaraes A."/>
            <person name="Soares de Carvalho T."/>
            <person name="Santos de Castro Caputo P."/>
            <person name="Willems A."/>
            <person name="de Souza Moreira F.M."/>
        </authorList>
    </citation>
    <scope>NUCLEOTIDE SEQUENCE [LARGE SCALE GENOMIC DNA]</scope>
    <source>
        <strain evidence="3">INPA 384B</strain>
    </source>
</reference>
<evidence type="ECO:0000313" key="3">
    <source>
        <dbReference type="Proteomes" id="UP000639516"/>
    </source>
</evidence>
<keyword evidence="1" id="KW-1133">Transmembrane helix</keyword>
<dbReference type="Proteomes" id="UP000639516">
    <property type="component" value="Unassembled WGS sequence"/>
</dbReference>
<keyword evidence="3" id="KW-1185">Reference proteome</keyword>
<dbReference type="EMBL" id="JAATTO010000001">
    <property type="protein sequence ID" value="MBC9976802.1"/>
    <property type="molecule type" value="Genomic_DNA"/>
</dbReference>
<name>A0ABR7U048_9BRAD</name>
<sequence>MTGWFDGVFKDLALEFLKWVAVGIVTWLASKLPGIRRRLKRLDLRAGAVFWIAAAIAFAGFASSAVSILYTSQRFQALAHYGSEPQNTPDININGGTGPVTPTCPDGYYVVGAKFTGNSAPPYCIGCFVAAQLTCRKIVK</sequence>
<evidence type="ECO:0000256" key="1">
    <source>
        <dbReference type="SAM" id="Phobius"/>
    </source>
</evidence>
<comment type="caution">
    <text evidence="2">The sequence shown here is derived from an EMBL/GenBank/DDBJ whole genome shotgun (WGS) entry which is preliminary data.</text>
</comment>
<gene>
    <name evidence="2" type="ORF">HA482_01070</name>
</gene>